<keyword evidence="1 2" id="KW-0597">Phosphoprotein</keyword>
<sequence>MKHKEQFTTAAPTGRPRFPRPVIILVVEDEALVSMNVCEFLVDQEFTVFAAQDVEEALGVLHQLDGRIDLVFTDVNMPGAQDGFDLVREVSRRWPEIRILVTSAGLNGQEPPADLRHFGPILAKPYRLDVLALKIIDAIFPPSEPIDLLAT</sequence>
<keyword evidence="5" id="KW-1185">Reference proteome</keyword>
<dbReference type="AlphaFoldDB" id="T0GWQ7"/>
<evidence type="ECO:0000256" key="1">
    <source>
        <dbReference type="ARBA" id="ARBA00022553"/>
    </source>
</evidence>
<evidence type="ECO:0000256" key="2">
    <source>
        <dbReference type="PROSITE-ProRule" id="PRU00169"/>
    </source>
</evidence>
<dbReference type="Gene3D" id="3.40.50.2300">
    <property type="match status" value="1"/>
</dbReference>
<dbReference type="InterPro" id="IPR050595">
    <property type="entry name" value="Bact_response_regulator"/>
</dbReference>
<dbReference type="RefSeq" id="WP_021243598.1">
    <property type="nucleotide sequence ID" value="NZ_ATIB01000027.1"/>
</dbReference>
<evidence type="ECO:0000313" key="5">
    <source>
        <dbReference type="Proteomes" id="UP000015524"/>
    </source>
</evidence>
<dbReference type="InterPro" id="IPR011006">
    <property type="entry name" value="CheY-like_superfamily"/>
</dbReference>
<dbReference type="PROSITE" id="PS50110">
    <property type="entry name" value="RESPONSE_REGULATORY"/>
    <property type="match status" value="1"/>
</dbReference>
<dbReference type="Pfam" id="PF00072">
    <property type="entry name" value="Response_reg"/>
    <property type="match status" value="1"/>
</dbReference>
<name>T0GWQ7_9SPHN</name>
<dbReference type="SMART" id="SM00448">
    <property type="entry name" value="REC"/>
    <property type="match status" value="1"/>
</dbReference>
<proteinExistence type="predicted"/>
<dbReference type="eggNOG" id="COG0784">
    <property type="taxonomic scope" value="Bacteria"/>
</dbReference>
<dbReference type="PANTHER" id="PTHR44591">
    <property type="entry name" value="STRESS RESPONSE REGULATOR PROTEIN 1"/>
    <property type="match status" value="1"/>
</dbReference>
<reference evidence="4 5" key="1">
    <citation type="journal article" date="2013" name="Genome Announc.">
        <title>Draft Genome Sequence of a Hexachlorocyclohexane-Degrading Bacterium, Sphingobium baderi Strain LL03T.</title>
        <authorList>
            <person name="Kaur J."/>
            <person name="Verma H."/>
            <person name="Tripathi C."/>
            <person name="Khurana J.P."/>
            <person name="Lal R."/>
        </authorList>
    </citation>
    <scope>NUCLEOTIDE SEQUENCE [LARGE SCALE GENOMIC DNA]</scope>
    <source>
        <strain evidence="4 5">LL03</strain>
    </source>
</reference>
<protein>
    <recommendedName>
        <fullName evidence="3">Response regulatory domain-containing protein</fullName>
    </recommendedName>
</protein>
<dbReference type="EMBL" id="ATIB01000027">
    <property type="protein sequence ID" value="EQB05132.1"/>
    <property type="molecule type" value="Genomic_DNA"/>
</dbReference>
<dbReference type="PANTHER" id="PTHR44591:SF3">
    <property type="entry name" value="RESPONSE REGULATORY DOMAIN-CONTAINING PROTEIN"/>
    <property type="match status" value="1"/>
</dbReference>
<dbReference type="SUPFAM" id="SSF52172">
    <property type="entry name" value="CheY-like"/>
    <property type="match status" value="1"/>
</dbReference>
<dbReference type="Proteomes" id="UP000015524">
    <property type="component" value="Unassembled WGS sequence"/>
</dbReference>
<dbReference type="OrthoDB" id="9784719at2"/>
<dbReference type="InterPro" id="IPR001789">
    <property type="entry name" value="Sig_transdc_resp-reg_receiver"/>
</dbReference>
<gene>
    <name evidence="4" type="ORF">L485_03170</name>
</gene>
<organism evidence="4 5">
    <name type="scientific">Sphingobium baderi LL03</name>
    <dbReference type="NCBI Taxonomy" id="1114964"/>
    <lineage>
        <taxon>Bacteria</taxon>
        <taxon>Pseudomonadati</taxon>
        <taxon>Pseudomonadota</taxon>
        <taxon>Alphaproteobacteria</taxon>
        <taxon>Sphingomonadales</taxon>
        <taxon>Sphingomonadaceae</taxon>
        <taxon>Sphingobium</taxon>
    </lineage>
</organism>
<accession>T0GWQ7</accession>
<evidence type="ECO:0000313" key="4">
    <source>
        <dbReference type="EMBL" id="EQB05132.1"/>
    </source>
</evidence>
<evidence type="ECO:0000259" key="3">
    <source>
        <dbReference type="PROSITE" id="PS50110"/>
    </source>
</evidence>
<feature type="modified residue" description="4-aspartylphosphate" evidence="2">
    <location>
        <position position="74"/>
    </location>
</feature>
<dbReference type="GO" id="GO:0000160">
    <property type="term" value="P:phosphorelay signal transduction system"/>
    <property type="evidence" value="ECO:0007669"/>
    <property type="project" value="InterPro"/>
</dbReference>
<dbReference type="PATRIC" id="fig|1114964.3.peg.598"/>
<comment type="caution">
    <text evidence="4">The sequence shown here is derived from an EMBL/GenBank/DDBJ whole genome shotgun (WGS) entry which is preliminary data.</text>
</comment>
<feature type="domain" description="Response regulatory" evidence="3">
    <location>
        <begin position="23"/>
        <end position="139"/>
    </location>
</feature>